<evidence type="ECO:0000256" key="2">
    <source>
        <dbReference type="ARBA" id="ARBA00022692"/>
    </source>
</evidence>
<gene>
    <name evidence="7" type="ORF">HCU74_08525</name>
</gene>
<keyword evidence="4 5" id="KW-0472">Membrane</keyword>
<comment type="caution">
    <text evidence="7">The sequence shown here is derived from an EMBL/GenBank/DDBJ whole genome shotgun (WGS) entry which is preliminary data.</text>
</comment>
<organism evidence="7 8">
    <name type="scientific">Spongiibacter thalassae</name>
    <dbReference type="NCBI Taxonomy" id="2721624"/>
    <lineage>
        <taxon>Bacteria</taxon>
        <taxon>Pseudomonadati</taxon>
        <taxon>Pseudomonadota</taxon>
        <taxon>Gammaproteobacteria</taxon>
        <taxon>Cellvibrionales</taxon>
        <taxon>Spongiibacteraceae</taxon>
        <taxon>Spongiibacter</taxon>
    </lineage>
</organism>
<dbReference type="EMBL" id="JAAWWK010000002">
    <property type="protein sequence ID" value="NKI17460.1"/>
    <property type="molecule type" value="Genomic_DNA"/>
</dbReference>
<evidence type="ECO:0000256" key="4">
    <source>
        <dbReference type="ARBA" id="ARBA00023136"/>
    </source>
</evidence>
<keyword evidence="3 5" id="KW-1133">Transmembrane helix</keyword>
<keyword evidence="2 5" id="KW-0812">Transmembrane</keyword>
<feature type="domain" description="DUF1232" evidence="6">
    <location>
        <begin position="77"/>
        <end position="110"/>
    </location>
</feature>
<dbReference type="Pfam" id="PF06803">
    <property type="entry name" value="DUF1232"/>
    <property type="match status" value="1"/>
</dbReference>
<evidence type="ECO:0000256" key="5">
    <source>
        <dbReference type="SAM" id="Phobius"/>
    </source>
</evidence>
<proteinExistence type="predicted"/>
<evidence type="ECO:0000259" key="6">
    <source>
        <dbReference type="Pfam" id="PF06803"/>
    </source>
</evidence>
<protein>
    <submittedName>
        <fullName evidence="7">DUF1232 domain-containing protein</fullName>
    </submittedName>
</protein>
<evidence type="ECO:0000313" key="8">
    <source>
        <dbReference type="Proteomes" id="UP000765845"/>
    </source>
</evidence>
<evidence type="ECO:0000256" key="1">
    <source>
        <dbReference type="ARBA" id="ARBA00004127"/>
    </source>
</evidence>
<evidence type="ECO:0000313" key="7">
    <source>
        <dbReference type="EMBL" id="NKI17460.1"/>
    </source>
</evidence>
<accession>A0ABX1GET6</accession>
<dbReference type="RefSeq" id="WP_168449955.1">
    <property type="nucleotide sequence ID" value="NZ_JAAWWK010000002.1"/>
</dbReference>
<name>A0ABX1GET6_9GAMM</name>
<feature type="transmembrane region" description="Helical" evidence="5">
    <location>
        <begin position="70"/>
        <end position="89"/>
    </location>
</feature>
<evidence type="ECO:0000256" key="3">
    <source>
        <dbReference type="ARBA" id="ARBA00022989"/>
    </source>
</evidence>
<keyword evidence="8" id="KW-1185">Reference proteome</keyword>
<sequence length="143" mass="15922">MKYFSQRKARKILDKGAENSDSETLESTLEKRSKIMEKVINSGQLAPYLAQVSTLFNLLQDYVRGEYREIPWWSLGAVSTALLYIFIPMDAIPDIVPIAGFIDDAAVLALCLELVGKDLAIYRQHADARANNSDSPSPGSEKK</sequence>
<dbReference type="Proteomes" id="UP000765845">
    <property type="component" value="Unassembled WGS sequence"/>
</dbReference>
<comment type="subcellular location">
    <subcellularLocation>
        <location evidence="1">Endomembrane system</location>
        <topology evidence="1">Multi-pass membrane protein</topology>
    </subcellularLocation>
</comment>
<dbReference type="InterPro" id="IPR010652">
    <property type="entry name" value="DUF1232"/>
</dbReference>
<reference evidence="7 8" key="1">
    <citation type="submission" date="2020-04" db="EMBL/GenBank/DDBJ databases">
        <authorList>
            <person name="Yoon J."/>
        </authorList>
    </citation>
    <scope>NUCLEOTIDE SEQUENCE [LARGE SCALE GENOMIC DNA]</scope>
    <source>
        <strain evidence="7 8">KMU-166</strain>
    </source>
</reference>